<gene>
    <name evidence="3" type="ORF">HLB23_12620</name>
</gene>
<accession>A0A849BZG4</accession>
<protein>
    <recommendedName>
        <fullName evidence="5">UsfY protein</fullName>
    </recommendedName>
</protein>
<evidence type="ECO:0008006" key="5">
    <source>
        <dbReference type="Google" id="ProtNLM"/>
    </source>
</evidence>
<reference evidence="3 4" key="1">
    <citation type="submission" date="2020-05" db="EMBL/GenBank/DDBJ databases">
        <title>MicrobeNet Type strains.</title>
        <authorList>
            <person name="Nicholson A.C."/>
        </authorList>
    </citation>
    <scope>NUCLEOTIDE SEQUENCE [LARGE SCALE GENOMIC DNA]</scope>
    <source>
        <strain evidence="3 4">JCM 3224</strain>
    </source>
</reference>
<comment type="caution">
    <text evidence="3">The sequence shown here is derived from an EMBL/GenBank/DDBJ whole genome shotgun (WGS) entry which is preliminary data.</text>
</comment>
<keyword evidence="2" id="KW-0472">Membrane</keyword>
<dbReference type="EMBL" id="JABELX010000004">
    <property type="protein sequence ID" value="NNH70698.1"/>
    <property type="molecule type" value="Genomic_DNA"/>
</dbReference>
<keyword evidence="2" id="KW-1133">Transmembrane helix</keyword>
<keyword evidence="2" id="KW-0812">Transmembrane</keyword>
<evidence type="ECO:0000256" key="2">
    <source>
        <dbReference type="SAM" id="Phobius"/>
    </source>
</evidence>
<evidence type="ECO:0000313" key="4">
    <source>
        <dbReference type="Proteomes" id="UP000586827"/>
    </source>
</evidence>
<feature type="transmembrane region" description="Helical" evidence="2">
    <location>
        <begin position="23"/>
        <end position="44"/>
    </location>
</feature>
<feature type="transmembrane region" description="Helical" evidence="2">
    <location>
        <begin position="50"/>
        <end position="74"/>
    </location>
</feature>
<organism evidence="3 4">
    <name type="scientific">Nocardia uniformis</name>
    <dbReference type="NCBI Taxonomy" id="53432"/>
    <lineage>
        <taxon>Bacteria</taxon>
        <taxon>Bacillati</taxon>
        <taxon>Actinomycetota</taxon>
        <taxon>Actinomycetes</taxon>
        <taxon>Mycobacteriales</taxon>
        <taxon>Nocardiaceae</taxon>
        <taxon>Nocardia</taxon>
    </lineage>
</organism>
<evidence type="ECO:0000256" key="1">
    <source>
        <dbReference type="SAM" id="MobiDB-lite"/>
    </source>
</evidence>
<feature type="compositionally biased region" description="Basic and acidic residues" evidence="1">
    <location>
        <begin position="1"/>
        <end position="11"/>
    </location>
</feature>
<evidence type="ECO:0000313" key="3">
    <source>
        <dbReference type="EMBL" id="NNH70698.1"/>
    </source>
</evidence>
<name>A0A849BZG4_9NOCA</name>
<dbReference type="AlphaFoldDB" id="A0A849BZG4"/>
<keyword evidence="4" id="KW-1185">Reference proteome</keyword>
<sequence length="92" mass="10040">MPGRKGFEREPRRHHAGEGIEDGYNLPGFILCALGVIALALTLTAAGYGFAGWATIAAITSAALFIGGAGWLYVEWHRELRHRPDDRARQGH</sequence>
<proteinExistence type="predicted"/>
<feature type="region of interest" description="Disordered" evidence="1">
    <location>
        <begin position="1"/>
        <end position="23"/>
    </location>
</feature>
<dbReference type="Proteomes" id="UP000586827">
    <property type="component" value="Unassembled WGS sequence"/>
</dbReference>